<keyword evidence="4" id="KW-1185">Reference proteome</keyword>
<feature type="coiled-coil region" evidence="1">
    <location>
        <begin position="337"/>
        <end position="410"/>
    </location>
</feature>
<proteinExistence type="predicted"/>
<feature type="region of interest" description="Disordered" evidence="2">
    <location>
        <begin position="56"/>
        <end position="115"/>
    </location>
</feature>
<dbReference type="EMBL" id="JAMGSI010000001">
    <property type="protein sequence ID" value="MCL6656316.1"/>
    <property type="molecule type" value="Genomic_DNA"/>
</dbReference>
<comment type="caution">
    <text evidence="3">The sequence shown here is derived from an EMBL/GenBank/DDBJ whole genome shotgun (WGS) entry which is preliminary data.</text>
</comment>
<evidence type="ECO:0000313" key="3">
    <source>
        <dbReference type="EMBL" id="MCL6656316.1"/>
    </source>
</evidence>
<accession>A0ABT0R5A6</accession>
<feature type="compositionally biased region" description="Polar residues" evidence="2">
    <location>
        <begin position="78"/>
        <end position="91"/>
    </location>
</feature>
<feature type="coiled-coil region" evidence="1">
    <location>
        <begin position="469"/>
        <end position="523"/>
    </location>
</feature>
<gene>
    <name evidence="3" type="ORF">M8N44_03170</name>
</gene>
<organism evidence="3 4">
    <name type="scientific">Akkermansia massiliensis</name>
    <dbReference type="NCBI Taxonomy" id="2927224"/>
    <lineage>
        <taxon>Bacteria</taxon>
        <taxon>Pseudomonadati</taxon>
        <taxon>Verrucomicrobiota</taxon>
        <taxon>Verrucomicrobiia</taxon>
        <taxon>Verrucomicrobiales</taxon>
        <taxon>Akkermansiaceae</taxon>
        <taxon>Akkermansia</taxon>
    </lineage>
</organism>
<protein>
    <recommendedName>
        <fullName evidence="5">Chromosome partition protein Smc</fullName>
    </recommendedName>
</protein>
<evidence type="ECO:0000256" key="2">
    <source>
        <dbReference type="SAM" id="MobiDB-lite"/>
    </source>
</evidence>
<evidence type="ECO:0000256" key="1">
    <source>
        <dbReference type="SAM" id="Coils"/>
    </source>
</evidence>
<feature type="region of interest" description="Disordered" evidence="2">
    <location>
        <begin position="761"/>
        <end position="781"/>
    </location>
</feature>
<reference evidence="3 4" key="1">
    <citation type="submission" date="2022-03" db="EMBL/GenBank/DDBJ databases">
        <title>Taxonomic description of new species and reclassification of some bacterial strains.</title>
        <authorList>
            <person name="Ndongo S."/>
        </authorList>
    </citation>
    <scope>NUCLEOTIDE SEQUENCE [LARGE SCALE GENOMIC DNA]</scope>
    <source>
        <strain evidence="3 4">Marseille-P6666</strain>
    </source>
</reference>
<feature type="compositionally biased region" description="Basic and acidic residues" evidence="2">
    <location>
        <begin position="92"/>
        <end position="111"/>
    </location>
</feature>
<dbReference type="Proteomes" id="UP001202031">
    <property type="component" value="Unassembled WGS sequence"/>
</dbReference>
<dbReference type="RefSeq" id="WP_180976191.1">
    <property type="nucleotide sequence ID" value="NZ_CP072027.1"/>
</dbReference>
<sequence>MADKDYKVQVGVEAKADTRGLDQVNKGLDKVRKTAHQVNEELGDKEVATNLEEVTDAAEETADALDKTSDAAEGVQEAVSQVGQEAKTTGNEMDKAGSKGEEAGRKMERGARRAASGLGNLKSKVQATFNIPTELEAAYNRGVAWGKAILDAWDKYIEGVDKAAVKRARELKDRLATEAATREQAYTDALTNAKRERIYDEEQRRITAINDLYTQRLQLIGQLAVNRTAEVDHVEALRQKELELQRTIVKTREIRGEISKETAAALMADLDASEAKSAAKSREDRQQIMLDAAIQARDETAKQVAQIKAEQEQAAKSPYAGVTPDGYRTLKRREEVLDKAHQEAKDLLPQKQKLEQEKQRLEKSISLLEKTQELNKQQRMNPLLGAENAIYETERRLQADRARLERINKELGTANIAIAKDKSQQAERQLVEDKIDAIEDYYRTSNPLKSYSANNDGAEKMKNDIAADIAAQEAKQKDIKDRLKEKENQLKLDEANVTTQQQILQYQREINSKEATIAAAKADQASAVAADERRQKDLAELASQRKGVQERWREHYDKLTASQDYKERETPRLKRLLTQGQHMADAGYMSEQDAVRLGQMRDEALKGLPRELRAKVKWMVDDMIKGYSRAASGERELLTPLERKDLEASRYKAKLDGLSDITPSLPKDGAASKIVAILKDVAKYGILNEATVKRLQSLSMRINGDDAAGQRVVSLVKELVQGELGRILMTMSRPQPVKPRRVTPEGRDLDAEDAVRTRIRAGAQAPQPPPHPAPQPAAGQDYSSMIGEFTRQMFGQSDTSGRILDVMQQFVTIAKQAADNSSRHNDRLSTIEREVAALKSREQYGRH</sequence>
<dbReference type="GeneID" id="84022840"/>
<name>A0ABT0R5A6_9BACT</name>
<feature type="compositionally biased region" description="Pro residues" evidence="2">
    <location>
        <begin position="766"/>
        <end position="775"/>
    </location>
</feature>
<evidence type="ECO:0000313" key="4">
    <source>
        <dbReference type="Proteomes" id="UP001202031"/>
    </source>
</evidence>
<keyword evidence="1" id="KW-0175">Coiled coil</keyword>
<evidence type="ECO:0008006" key="5">
    <source>
        <dbReference type="Google" id="ProtNLM"/>
    </source>
</evidence>